<evidence type="ECO:0000313" key="3">
    <source>
        <dbReference type="Proteomes" id="UP001500967"/>
    </source>
</evidence>
<evidence type="ECO:0000313" key="2">
    <source>
        <dbReference type="EMBL" id="GAA0238227.1"/>
    </source>
</evidence>
<dbReference type="EMBL" id="BAAAGX010000009">
    <property type="protein sequence ID" value="GAA0238227.1"/>
    <property type="molecule type" value="Genomic_DNA"/>
</dbReference>
<keyword evidence="3" id="KW-1185">Reference proteome</keyword>
<accession>A0ABN0U4W7</accession>
<comment type="caution">
    <text evidence="2">The sequence shown here is derived from an EMBL/GenBank/DDBJ whole genome shotgun (WGS) entry which is preliminary data.</text>
</comment>
<proteinExistence type="predicted"/>
<protein>
    <submittedName>
        <fullName evidence="2">Uncharacterized protein</fullName>
    </submittedName>
</protein>
<sequence length="68" mass="7184">MWTPQSADALQVAASPGGCSVDPTQPQEHTARTPDAPAAADPVCPRSDANIPPSYWRQGSLTRNVRIA</sequence>
<gene>
    <name evidence="2" type="ORF">GCM10009539_24380</name>
</gene>
<dbReference type="Proteomes" id="UP001500967">
    <property type="component" value="Unassembled WGS sequence"/>
</dbReference>
<organism evidence="2 3">
    <name type="scientific">Cryptosporangium japonicum</name>
    <dbReference type="NCBI Taxonomy" id="80872"/>
    <lineage>
        <taxon>Bacteria</taxon>
        <taxon>Bacillati</taxon>
        <taxon>Actinomycetota</taxon>
        <taxon>Actinomycetes</taxon>
        <taxon>Cryptosporangiales</taxon>
        <taxon>Cryptosporangiaceae</taxon>
        <taxon>Cryptosporangium</taxon>
    </lineage>
</organism>
<reference evidence="2 3" key="1">
    <citation type="journal article" date="2019" name="Int. J. Syst. Evol. Microbiol.">
        <title>The Global Catalogue of Microorganisms (GCM) 10K type strain sequencing project: providing services to taxonomists for standard genome sequencing and annotation.</title>
        <authorList>
            <consortium name="The Broad Institute Genomics Platform"/>
            <consortium name="The Broad Institute Genome Sequencing Center for Infectious Disease"/>
            <person name="Wu L."/>
            <person name="Ma J."/>
        </authorList>
    </citation>
    <scope>NUCLEOTIDE SEQUENCE [LARGE SCALE GENOMIC DNA]</scope>
    <source>
        <strain evidence="2 3">JCM 10425</strain>
    </source>
</reference>
<feature type="region of interest" description="Disordered" evidence="1">
    <location>
        <begin position="1"/>
        <end position="55"/>
    </location>
</feature>
<name>A0ABN0U4W7_9ACTN</name>
<evidence type="ECO:0000256" key="1">
    <source>
        <dbReference type="SAM" id="MobiDB-lite"/>
    </source>
</evidence>